<reference evidence="1" key="1">
    <citation type="journal article" date="2015" name="Nature">
        <title>Complex archaea that bridge the gap between prokaryotes and eukaryotes.</title>
        <authorList>
            <person name="Spang A."/>
            <person name="Saw J.H."/>
            <person name="Jorgensen S.L."/>
            <person name="Zaremba-Niedzwiedzka K."/>
            <person name="Martijn J."/>
            <person name="Lind A.E."/>
            <person name="van Eijk R."/>
            <person name="Schleper C."/>
            <person name="Guy L."/>
            <person name="Ettema T.J."/>
        </authorList>
    </citation>
    <scope>NUCLEOTIDE SEQUENCE</scope>
</reference>
<feature type="non-terminal residue" evidence="1">
    <location>
        <position position="1"/>
    </location>
</feature>
<organism evidence="1">
    <name type="scientific">marine sediment metagenome</name>
    <dbReference type="NCBI Taxonomy" id="412755"/>
    <lineage>
        <taxon>unclassified sequences</taxon>
        <taxon>metagenomes</taxon>
        <taxon>ecological metagenomes</taxon>
    </lineage>
</organism>
<comment type="caution">
    <text evidence="1">The sequence shown here is derived from an EMBL/GenBank/DDBJ whole genome shotgun (WGS) entry which is preliminary data.</text>
</comment>
<accession>A0A0F9I2V2</accession>
<name>A0A0F9I2V2_9ZZZZ</name>
<sequence length="26" mass="2621">GNESDWSNEACGWFGLTAPGGLVVGP</sequence>
<gene>
    <name evidence="1" type="ORF">LCGC14_1992290</name>
</gene>
<evidence type="ECO:0000313" key="1">
    <source>
        <dbReference type="EMBL" id="KKL81687.1"/>
    </source>
</evidence>
<protein>
    <submittedName>
        <fullName evidence="1">Uncharacterized protein</fullName>
    </submittedName>
</protein>
<proteinExistence type="predicted"/>
<dbReference type="EMBL" id="LAZR01022491">
    <property type="protein sequence ID" value="KKL81687.1"/>
    <property type="molecule type" value="Genomic_DNA"/>
</dbReference>
<dbReference type="AlphaFoldDB" id="A0A0F9I2V2"/>